<gene>
    <name evidence="1" type="ORF">SDC9_176281</name>
</gene>
<sequence length="148" mass="16175">MSEQHELFDDKPAITGLDRYTDQRHRGTIPFGYDRRSGSLGVVGVFHTDGDAGIADRGDGLLVEYVETDRSQLAHFAIGHRVDHLGVGDDAGVSHEHARHVGPILIQLGMHAPCHDRSGDVASTTGEGFYLPQTGFPIESRKHIAPLW</sequence>
<reference evidence="1" key="1">
    <citation type="submission" date="2019-08" db="EMBL/GenBank/DDBJ databases">
        <authorList>
            <person name="Kucharzyk K."/>
            <person name="Murdoch R.W."/>
            <person name="Higgins S."/>
            <person name="Loffler F."/>
        </authorList>
    </citation>
    <scope>NUCLEOTIDE SEQUENCE</scope>
</reference>
<evidence type="ECO:0000313" key="1">
    <source>
        <dbReference type="EMBL" id="MPN28836.1"/>
    </source>
</evidence>
<accession>A0A645GRJ0</accession>
<protein>
    <submittedName>
        <fullName evidence="1">Uncharacterized protein</fullName>
    </submittedName>
</protein>
<dbReference type="AlphaFoldDB" id="A0A645GRJ0"/>
<comment type="caution">
    <text evidence="1">The sequence shown here is derived from an EMBL/GenBank/DDBJ whole genome shotgun (WGS) entry which is preliminary data.</text>
</comment>
<organism evidence="1">
    <name type="scientific">bioreactor metagenome</name>
    <dbReference type="NCBI Taxonomy" id="1076179"/>
    <lineage>
        <taxon>unclassified sequences</taxon>
        <taxon>metagenomes</taxon>
        <taxon>ecological metagenomes</taxon>
    </lineage>
</organism>
<proteinExistence type="predicted"/>
<dbReference type="EMBL" id="VSSQ01079271">
    <property type="protein sequence ID" value="MPN28836.1"/>
    <property type="molecule type" value="Genomic_DNA"/>
</dbReference>
<name>A0A645GRJ0_9ZZZZ</name>